<evidence type="ECO:0000313" key="2">
    <source>
        <dbReference type="Proteomes" id="UP000315010"/>
    </source>
</evidence>
<accession>A0A5C5ZBS2</accession>
<dbReference type="AlphaFoldDB" id="A0A5C5ZBS2"/>
<evidence type="ECO:0000313" key="1">
    <source>
        <dbReference type="EMBL" id="TWT84301.1"/>
    </source>
</evidence>
<comment type="caution">
    <text evidence="1">The sequence shown here is derived from an EMBL/GenBank/DDBJ whole genome shotgun (WGS) entry which is preliminary data.</text>
</comment>
<dbReference type="Proteomes" id="UP000315010">
    <property type="component" value="Unassembled WGS sequence"/>
</dbReference>
<protein>
    <submittedName>
        <fullName evidence="1">Uncharacterized protein</fullName>
    </submittedName>
</protein>
<keyword evidence="2" id="KW-1185">Reference proteome</keyword>
<name>A0A5C5ZBS2_9BACT</name>
<sequence>MTQIKAGKLVALKYAAKNANDLRQKHPEVHKLYQKYNTAMPAIKIQFAPKKQDSAKPVCQRRP</sequence>
<reference evidence="1 2" key="1">
    <citation type="submission" date="2019-02" db="EMBL/GenBank/DDBJ databases">
        <title>Deep-cultivation of Planctomycetes and their phenomic and genomic characterization uncovers novel biology.</title>
        <authorList>
            <person name="Wiegand S."/>
            <person name="Jogler M."/>
            <person name="Boedeker C."/>
            <person name="Pinto D."/>
            <person name="Vollmers J."/>
            <person name="Rivas-Marin E."/>
            <person name="Kohn T."/>
            <person name="Peeters S.H."/>
            <person name="Heuer A."/>
            <person name="Rast P."/>
            <person name="Oberbeckmann S."/>
            <person name="Bunk B."/>
            <person name="Jeske O."/>
            <person name="Meyerdierks A."/>
            <person name="Storesund J.E."/>
            <person name="Kallscheuer N."/>
            <person name="Luecker S."/>
            <person name="Lage O.M."/>
            <person name="Pohl T."/>
            <person name="Merkel B.J."/>
            <person name="Hornburger P."/>
            <person name="Mueller R.-W."/>
            <person name="Bruemmer F."/>
            <person name="Labrenz M."/>
            <person name="Spormann A.M."/>
            <person name="Op Den Camp H."/>
            <person name="Overmann J."/>
            <person name="Amann R."/>
            <person name="Jetten M.S.M."/>
            <person name="Mascher T."/>
            <person name="Medema M.H."/>
            <person name="Devos D.P."/>
            <person name="Kaster A.-K."/>
            <person name="Ovreas L."/>
            <person name="Rohde M."/>
            <person name="Galperin M.Y."/>
            <person name="Jogler C."/>
        </authorList>
    </citation>
    <scope>NUCLEOTIDE SEQUENCE [LARGE SCALE GENOMIC DNA]</scope>
    <source>
        <strain evidence="1 2">CA13</strain>
    </source>
</reference>
<organism evidence="1 2">
    <name type="scientific">Novipirellula herctigrandis</name>
    <dbReference type="NCBI Taxonomy" id="2527986"/>
    <lineage>
        <taxon>Bacteria</taxon>
        <taxon>Pseudomonadati</taxon>
        <taxon>Planctomycetota</taxon>
        <taxon>Planctomycetia</taxon>
        <taxon>Pirellulales</taxon>
        <taxon>Pirellulaceae</taxon>
        <taxon>Novipirellula</taxon>
    </lineage>
</organism>
<proteinExistence type="predicted"/>
<gene>
    <name evidence="1" type="ORF">CA13_57780</name>
</gene>
<dbReference type="EMBL" id="SJPJ01000001">
    <property type="protein sequence ID" value="TWT84301.1"/>
    <property type="molecule type" value="Genomic_DNA"/>
</dbReference>